<dbReference type="AlphaFoldDB" id="A0A3N1DAP9"/>
<dbReference type="OrthoDB" id="3293636at2"/>
<keyword evidence="3" id="KW-1185">Reference proteome</keyword>
<reference evidence="2 3" key="1">
    <citation type="submission" date="2018-11" db="EMBL/GenBank/DDBJ databases">
        <title>Sequencing the genomes of 1000 actinobacteria strains.</title>
        <authorList>
            <person name="Klenk H.-P."/>
        </authorList>
    </citation>
    <scope>NUCLEOTIDE SEQUENCE [LARGE SCALE GENOMIC DNA]</scope>
    <source>
        <strain evidence="2 3">DSM 44254</strain>
    </source>
</reference>
<dbReference type="Proteomes" id="UP000272400">
    <property type="component" value="Unassembled WGS sequence"/>
</dbReference>
<evidence type="ECO:0000313" key="3">
    <source>
        <dbReference type="Proteomes" id="UP000272400"/>
    </source>
</evidence>
<sequence>MRVRLGFLAVWTATTAAGVGITWVGVGDAMRGTALPVPDAAAEVPVIQGRPPSATADPVRDPAASTPSPTRSSARPWPKASTPGPGPAKPTKPVKPTVQQSPTSRPEPSPAPQGEVRTYVVASGRVVLSFTEDAAKLVSATPDSGFEVKVWKQTEWLRVDLTDGVRGSAVFATWNGHPPLVEVYEY</sequence>
<gene>
    <name evidence="2" type="ORF">EDD29_8300</name>
</gene>
<protein>
    <recommendedName>
        <fullName evidence="4">Secreted protein</fullName>
    </recommendedName>
</protein>
<evidence type="ECO:0000256" key="1">
    <source>
        <dbReference type="SAM" id="MobiDB-lite"/>
    </source>
</evidence>
<dbReference type="EMBL" id="RJKE01000001">
    <property type="protein sequence ID" value="ROO90569.1"/>
    <property type="molecule type" value="Genomic_DNA"/>
</dbReference>
<dbReference type="RefSeq" id="WP_123669506.1">
    <property type="nucleotide sequence ID" value="NZ_RJKE01000001.1"/>
</dbReference>
<organism evidence="2 3">
    <name type="scientific">Actinocorallia herbida</name>
    <dbReference type="NCBI Taxonomy" id="58109"/>
    <lineage>
        <taxon>Bacteria</taxon>
        <taxon>Bacillati</taxon>
        <taxon>Actinomycetota</taxon>
        <taxon>Actinomycetes</taxon>
        <taxon>Streptosporangiales</taxon>
        <taxon>Thermomonosporaceae</taxon>
        <taxon>Actinocorallia</taxon>
    </lineage>
</organism>
<feature type="region of interest" description="Disordered" evidence="1">
    <location>
        <begin position="49"/>
        <end position="115"/>
    </location>
</feature>
<name>A0A3N1DAP9_9ACTN</name>
<feature type="compositionally biased region" description="Low complexity" evidence="1">
    <location>
        <begin position="62"/>
        <end position="83"/>
    </location>
</feature>
<accession>A0A3N1DAP9</accession>
<evidence type="ECO:0008006" key="4">
    <source>
        <dbReference type="Google" id="ProtNLM"/>
    </source>
</evidence>
<comment type="caution">
    <text evidence="2">The sequence shown here is derived from an EMBL/GenBank/DDBJ whole genome shotgun (WGS) entry which is preliminary data.</text>
</comment>
<evidence type="ECO:0000313" key="2">
    <source>
        <dbReference type="EMBL" id="ROO90569.1"/>
    </source>
</evidence>
<proteinExistence type="predicted"/>